<dbReference type="Gene3D" id="1.10.287.1700">
    <property type="match status" value="1"/>
</dbReference>
<evidence type="ECO:0000313" key="3">
    <source>
        <dbReference type="EMBL" id="SFD97746.1"/>
    </source>
</evidence>
<dbReference type="RefSeq" id="WP_093505408.1">
    <property type="nucleotide sequence ID" value="NZ_BSSG01000006.1"/>
</dbReference>
<evidence type="ECO:0000256" key="2">
    <source>
        <dbReference type="SAM" id="MobiDB-lite"/>
    </source>
</evidence>
<evidence type="ECO:0008006" key="5">
    <source>
        <dbReference type="Google" id="ProtNLM"/>
    </source>
</evidence>
<keyword evidence="4" id="KW-1185">Reference proteome</keyword>
<protein>
    <recommendedName>
        <fullName evidence="5">Type III secretion protein YscO</fullName>
    </recommendedName>
</protein>
<feature type="region of interest" description="Disordered" evidence="2">
    <location>
        <begin position="28"/>
        <end position="47"/>
    </location>
</feature>
<gene>
    <name evidence="3" type="ORF">SAMN05216372_106165</name>
</gene>
<reference evidence="4" key="1">
    <citation type="submission" date="2016-10" db="EMBL/GenBank/DDBJ databases">
        <authorList>
            <person name="Varghese N."/>
            <person name="Submissions S."/>
        </authorList>
    </citation>
    <scope>NUCLEOTIDE SEQUENCE [LARGE SCALE GENOMIC DNA]</scope>
    <source>
        <strain evidence="4">JCM 2783</strain>
    </source>
</reference>
<dbReference type="AlphaFoldDB" id="A0A1I1WRI5"/>
<evidence type="ECO:0000313" key="4">
    <source>
        <dbReference type="Proteomes" id="UP000243950"/>
    </source>
</evidence>
<accession>A0A1I1WRI5</accession>
<keyword evidence="1" id="KW-0175">Coiled coil</keyword>
<organism evidence="3 4">
    <name type="scientific">Pseudomonas straminea</name>
    <dbReference type="NCBI Taxonomy" id="47882"/>
    <lineage>
        <taxon>Bacteria</taxon>
        <taxon>Pseudomonadati</taxon>
        <taxon>Pseudomonadota</taxon>
        <taxon>Gammaproteobacteria</taxon>
        <taxon>Pseudomonadales</taxon>
        <taxon>Pseudomonadaceae</taxon>
        <taxon>Phytopseudomonas</taxon>
    </lineage>
</organism>
<name>A0A1I1WRI5_PSEOC</name>
<dbReference type="Proteomes" id="UP000243950">
    <property type="component" value="Unassembled WGS sequence"/>
</dbReference>
<evidence type="ECO:0000256" key="1">
    <source>
        <dbReference type="SAM" id="Coils"/>
    </source>
</evidence>
<proteinExistence type="predicted"/>
<dbReference type="InterPro" id="IPR053716">
    <property type="entry name" value="Flag_assembly_chemotaxis_eff"/>
</dbReference>
<feature type="coiled-coil region" evidence="1">
    <location>
        <begin position="99"/>
        <end position="147"/>
    </location>
</feature>
<sequence>MENDLEIDPQRASLEQAIALLKPLRQHRQARAERQQREAQQTLENSHEQLQYVEARLTRQTEEQHARRAQLASQHLQQCMGFEEVGRWHDRERRMLDHLATLRHEVHQQQALLEAHQVQLQQASNQARQAQRAVEKLACLTEALNDES</sequence>
<dbReference type="EMBL" id="FOMO01000006">
    <property type="protein sequence ID" value="SFD97746.1"/>
    <property type="molecule type" value="Genomic_DNA"/>
</dbReference>